<sequence>MPGADLAGGTTPDPRARPLDRSRPGADVPPHRLVDLPRDLAVAGPLRPAPAPLVVRSRVGPPGGSERGPPVVPEADDPERRRPGRSDPAGPPWCSSRVQPRSASRSLTRLPVRSTALLYNRPPTQTKTPVAAIDSATASAISHGSATPSAVLVDIRVGENSGT</sequence>
<name>A0ABT1JJ23_ACTCY</name>
<dbReference type="EMBL" id="AUBJ02000001">
    <property type="protein sequence ID" value="MCP2332514.1"/>
    <property type="molecule type" value="Genomic_DNA"/>
</dbReference>
<proteinExistence type="predicted"/>
<reference evidence="2 3" key="1">
    <citation type="submission" date="2013-07" db="EMBL/GenBank/DDBJ databases">
        <authorList>
            <consortium name="DOE Joint Genome Institute"/>
            <person name="Reeve W."/>
            <person name="Huntemann M."/>
            <person name="Han J."/>
            <person name="Chen A."/>
            <person name="Kyrpides N."/>
            <person name="Mavromatis K."/>
            <person name="Markowitz V."/>
            <person name="Palaniappan K."/>
            <person name="Ivanova N."/>
            <person name="Schaumberg A."/>
            <person name="Pati A."/>
            <person name="Liolios K."/>
            <person name="Nordberg H.P."/>
            <person name="Cantor M.N."/>
            <person name="Hua S.X."/>
            <person name="Woyke T."/>
        </authorList>
    </citation>
    <scope>NUCLEOTIDE SEQUENCE [LARGE SCALE GENOMIC DNA]</scope>
    <source>
        <strain evidence="2 3">DSM 43889</strain>
    </source>
</reference>
<evidence type="ECO:0000256" key="1">
    <source>
        <dbReference type="SAM" id="MobiDB-lite"/>
    </source>
</evidence>
<feature type="region of interest" description="Disordered" evidence="1">
    <location>
        <begin position="1"/>
        <end position="109"/>
    </location>
</feature>
<feature type="compositionally biased region" description="Polar residues" evidence="1">
    <location>
        <begin position="96"/>
        <end position="107"/>
    </location>
</feature>
<comment type="caution">
    <text evidence="2">The sequence shown here is derived from an EMBL/GenBank/DDBJ whole genome shotgun (WGS) entry which is preliminary data.</text>
</comment>
<protein>
    <submittedName>
        <fullName evidence="2">Uncharacterized protein</fullName>
    </submittedName>
</protein>
<evidence type="ECO:0000313" key="3">
    <source>
        <dbReference type="Proteomes" id="UP000791080"/>
    </source>
</evidence>
<dbReference type="Proteomes" id="UP000791080">
    <property type="component" value="Unassembled WGS sequence"/>
</dbReference>
<organism evidence="2 3">
    <name type="scientific">Actinoalloteichus caeruleus DSM 43889</name>
    <dbReference type="NCBI Taxonomy" id="1120930"/>
    <lineage>
        <taxon>Bacteria</taxon>
        <taxon>Bacillati</taxon>
        <taxon>Actinomycetota</taxon>
        <taxon>Actinomycetes</taxon>
        <taxon>Pseudonocardiales</taxon>
        <taxon>Pseudonocardiaceae</taxon>
        <taxon>Actinoalloteichus</taxon>
        <taxon>Actinoalloteichus cyanogriseus</taxon>
    </lineage>
</organism>
<gene>
    <name evidence="2" type="ORF">G443_002784</name>
</gene>
<accession>A0ABT1JJ23</accession>
<feature type="compositionally biased region" description="Basic and acidic residues" evidence="1">
    <location>
        <begin position="14"/>
        <end position="38"/>
    </location>
</feature>
<reference evidence="2 3" key="2">
    <citation type="submission" date="2022-06" db="EMBL/GenBank/DDBJ databases">
        <title>Genomic Encyclopedia of Type Strains, Phase I: the one thousand microbial genomes (KMG-I) project.</title>
        <authorList>
            <person name="Kyrpides N."/>
        </authorList>
    </citation>
    <scope>NUCLEOTIDE SEQUENCE [LARGE SCALE GENOMIC DNA]</scope>
    <source>
        <strain evidence="2 3">DSM 43889</strain>
    </source>
</reference>
<evidence type="ECO:0000313" key="2">
    <source>
        <dbReference type="EMBL" id="MCP2332514.1"/>
    </source>
</evidence>
<keyword evidence="3" id="KW-1185">Reference proteome</keyword>